<reference evidence="1 2" key="1">
    <citation type="submission" date="2018-09" db="EMBL/GenBank/DDBJ databases">
        <authorList>
            <person name="Zhu H."/>
        </authorList>
    </citation>
    <scope>NUCLEOTIDE SEQUENCE [LARGE SCALE GENOMIC DNA]</scope>
    <source>
        <strain evidence="1 2">K2R10-39</strain>
    </source>
</reference>
<evidence type="ECO:0000313" key="1">
    <source>
        <dbReference type="EMBL" id="RJG05158.1"/>
    </source>
</evidence>
<evidence type="ECO:0008006" key="3">
    <source>
        <dbReference type="Google" id="ProtNLM"/>
    </source>
</evidence>
<accession>A0A418WY47</accession>
<organism evidence="1 2">
    <name type="scientific">Noviherbaspirillum cavernae</name>
    <dbReference type="NCBI Taxonomy" id="2320862"/>
    <lineage>
        <taxon>Bacteria</taxon>
        <taxon>Pseudomonadati</taxon>
        <taxon>Pseudomonadota</taxon>
        <taxon>Betaproteobacteria</taxon>
        <taxon>Burkholderiales</taxon>
        <taxon>Oxalobacteraceae</taxon>
        <taxon>Noviherbaspirillum</taxon>
    </lineage>
</organism>
<gene>
    <name evidence="1" type="ORF">D3870_03220</name>
</gene>
<dbReference type="AlphaFoldDB" id="A0A418WY47"/>
<sequence length="96" mass="11037">MNATICKAIEEKRVLELRYHGYSRIVEPHIHGEDKNGDEVVRCYQLAGGSESGERAGWKLLKIKDAVLVHLTETPFVPRPEYKRDDKVVIDVFCRI</sequence>
<proteinExistence type="predicted"/>
<name>A0A418WY47_9BURK</name>
<keyword evidence="2" id="KW-1185">Reference proteome</keyword>
<dbReference type="EMBL" id="QYUN01000002">
    <property type="protein sequence ID" value="RJG05158.1"/>
    <property type="molecule type" value="Genomic_DNA"/>
</dbReference>
<comment type="caution">
    <text evidence="1">The sequence shown here is derived from an EMBL/GenBank/DDBJ whole genome shotgun (WGS) entry which is preliminary data.</text>
</comment>
<evidence type="ECO:0000313" key="2">
    <source>
        <dbReference type="Proteomes" id="UP000285190"/>
    </source>
</evidence>
<dbReference type="OrthoDB" id="1493123at2"/>
<protein>
    <recommendedName>
        <fullName evidence="3">WYL domain-containing protein</fullName>
    </recommendedName>
</protein>
<dbReference type="Proteomes" id="UP000285190">
    <property type="component" value="Unassembled WGS sequence"/>
</dbReference>
<dbReference type="RefSeq" id="WP_119736619.1">
    <property type="nucleotide sequence ID" value="NZ_QYUN01000002.1"/>
</dbReference>